<accession>A0A8J5VZ88</accession>
<keyword evidence="1" id="KW-0472">Membrane</keyword>
<keyword evidence="1" id="KW-0812">Transmembrane</keyword>
<gene>
    <name evidence="3" type="ORF">GUJ93_ZPchr0004g39828</name>
</gene>
<comment type="caution">
    <text evidence="3">The sequence shown here is derived from an EMBL/GenBank/DDBJ whole genome shotgun (WGS) entry which is preliminary data.</text>
</comment>
<sequence>MHKGYKCLHAATGRVYISRDVGFDENIYPFAHKNLAYTSSTLISESVLLPWLSSLSPQSAPVLNEPTDHVNVSVSLPNDVSSSDVVQHVADPNDSTIVLLRFQYEMKMLWKHPKYNFNGHALALNVTFNAQRNLLMAQSDIIQLREVLLLNVLLSLNLPLLLMPWLIRDGLLLCKRRLMHWHKIKHGIWFPNHRVQM</sequence>
<organism evidence="3 4">
    <name type="scientific">Zizania palustris</name>
    <name type="common">Northern wild rice</name>
    <dbReference type="NCBI Taxonomy" id="103762"/>
    <lineage>
        <taxon>Eukaryota</taxon>
        <taxon>Viridiplantae</taxon>
        <taxon>Streptophyta</taxon>
        <taxon>Embryophyta</taxon>
        <taxon>Tracheophyta</taxon>
        <taxon>Spermatophyta</taxon>
        <taxon>Magnoliopsida</taxon>
        <taxon>Liliopsida</taxon>
        <taxon>Poales</taxon>
        <taxon>Poaceae</taxon>
        <taxon>BOP clade</taxon>
        <taxon>Oryzoideae</taxon>
        <taxon>Oryzeae</taxon>
        <taxon>Zizaniinae</taxon>
        <taxon>Zizania</taxon>
    </lineage>
</organism>
<evidence type="ECO:0000256" key="1">
    <source>
        <dbReference type="SAM" id="Phobius"/>
    </source>
</evidence>
<dbReference type="EMBL" id="JAAALK010000285">
    <property type="protein sequence ID" value="KAG8064908.1"/>
    <property type="molecule type" value="Genomic_DNA"/>
</dbReference>
<dbReference type="InterPro" id="IPR057670">
    <property type="entry name" value="SH3_retrovirus"/>
</dbReference>
<proteinExistence type="predicted"/>
<dbReference type="Pfam" id="PF25597">
    <property type="entry name" value="SH3_retrovirus"/>
    <property type="match status" value="1"/>
</dbReference>
<evidence type="ECO:0000313" key="3">
    <source>
        <dbReference type="EMBL" id="KAG8064908.1"/>
    </source>
</evidence>
<reference evidence="3" key="1">
    <citation type="journal article" date="2021" name="bioRxiv">
        <title>Whole Genome Assembly and Annotation of Northern Wild Rice, Zizania palustris L., Supports a Whole Genome Duplication in the Zizania Genus.</title>
        <authorList>
            <person name="Haas M."/>
            <person name="Kono T."/>
            <person name="Macchietto M."/>
            <person name="Millas R."/>
            <person name="McGilp L."/>
            <person name="Shao M."/>
            <person name="Duquette J."/>
            <person name="Hirsch C.N."/>
            <person name="Kimball J."/>
        </authorList>
    </citation>
    <scope>NUCLEOTIDE SEQUENCE</scope>
    <source>
        <tissue evidence="3">Fresh leaf tissue</tissue>
    </source>
</reference>
<feature type="transmembrane region" description="Helical" evidence="1">
    <location>
        <begin position="148"/>
        <end position="167"/>
    </location>
</feature>
<name>A0A8J5VZ88_ZIZPA</name>
<protein>
    <recommendedName>
        <fullName evidence="2">Retroviral polymerase SH3-like domain-containing protein</fullName>
    </recommendedName>
</protein>
<dbReference type="Proteomes" id="UP000729402">
    <property type="component" value="Unassembled WGS sequence"/>
</dbReference>
<evidence type="ECO:0000259" key="2">
    <source>
        <dbReference type="Pfam" id="PF25597"/>
    </source>
</evidence>
<keyword evidence="4" id="KW-1185">Reference proteome</keyword>
<dbReference type="AlphaFoldDB" id="A0A8J5VZ88"/>
<evidence type="ECO:0000313" key="4">
    <source>
        <dbReference type="Proteomes" id="UP000729402"/>
    </source>
</evidence>
<reference evidence="3" key="2">
    <citation type="submission" date="2021-02" db="EMBL/GenBank/DDBJ databases">
        <authorList>
            <person name="Kimball J.A."/>
            <person name="Haas M.W."/>
            <person name="Macchietto M."/>
            <person name="Kono T."/>
            <person name="Duquette J."/>
            <person name="Shao M."/>
        </authorList>
    </citation>
    <scope>NUCLEOTIDE SEQUENCE</scope>
    <source>
        <tissue evidence="3">Fresh leaf tissue</tissue>
    </source>
</reference>
<feature type="domain" description="Retroviral polymerase SH3-like" evidence="2">
    <location>
        <begin position="2"/>
        <end position="32"/>
    </location>
</feature>
<keyword evidence="1" id="KW-1133">Transmembrane helix</keyword>